<dbReference type="AlphaFoldDB" id="A0A848LDW3"/>
<dbReference type="InterPro" id="IPR019196">
    <property type="entry name" value="ABC_transp_unknown"/>
</dbReference>
<keyword evidence="1" id="KW-1133">Transmembrane helix</keyword>
<keyword evidence="1" id="KW-0472">Membrane</keyword>
<dbReference type="Proteomes" id="UP000518300">
    <property type="component" value="Unassembled WGS sequence"/>
</dbReference>
<keyword evidence="4" id="KW-1185">Reference proteome</keyword>
<feature type="transmembrane region" description="Helical" evidence="1">
    <location>
        <begin position="36"/>
        <end position="54"/>
    </location>
</feature>
<dbReference type="EMBL" id="JABBJJ010000067">
    <property type="protein sequence ID" value="NMO16402.1"/>
    <property type="molecule type" value="Genomic_DNA"/>
</dbReference>
<organism evidence="3 4">
    <name type="scientific">Pyxidicoccus fallax</name>
    <dbReference type="NCBI Taxonomy" id="394095"/>
    <lineage>
        <taxon>Bacteria</taxon>
        <taxon>Pseudomonadati</taxon>
        <taxon>Myxococcota</taxon>
        <taxon>Myxococcia</taxon>
        <taxon>Myxococcales</taxon>
        <taxon>Cystobacterineae</taxon>
        <taxon>Myxococcaceae</taxon>
        <taxon>Pyxidicoccus</taxon>
    </lineage>
</organism>
<protein>
    <submittedName>
        <fullName evidence="3">GldG family protein</fullName>
    </submittedName>
</protein>
<evidence type="ECO:0000256" key="1">
    <source>
        <dbReference type="SAM" id="Phobius"/>
    </source>
</evidence>
<evidence type="ECO:0000259" key="2">
    <source>
        <dbReference type="Pfam" id="PF09822"/>
    </source>
</evidence>
<keyword evidence="1" id="KW-0812">Transmembrane</keyword>
<comment type="caution">
    <text evidence="3">The sequence shown here is derived from an EMBL/GenBank/DDBJ whole genome shotgun (WGS) entry which is preliminary data.</text>
</comment>
<name>A0A848LDW3_9BACT</name>
<feature type="domain" description="ABC-type uncharacterised transport system" evidence="2">
    <location>
        <begin position="215"/>
        <end position="452"/>
    </location>
</feature>
<proteinExistence type="predicted"/>
<accession>A0A848LDW3</accession>
<dbReference type="Pfam" id="PF09822">
    <property type="entry name" value="ABC_transp_aux"/>
    <property type="match status" value="1"/>
</dbReference>
<sequence length="523" mass="57106">MKATNIGKVLGAFGLLLLLSSPFTLFFTSGSPVATAVKAGAGLLLLGAYLATNFKQFGQFASSRSSFFFTTTVLTGLVVLGGLVAVNYIAHKKNKRWDLTKEKIYTLAPQTTATLRAMPDKVRAIGFIPPTHTYYGLLDELFQRYHAEAPEKFEYSFKDPRRHPDLAAKYQLKEGQTTVVLVRGEGESASHTTLNTLSEQELTNALIKLATVGLQKVYFVTGHGEWPLEKSQASPTDPGASLSELTQQLKQEGYSPELLHLVGRTEVPMDASLVIIAGARTPFAKPEVEVLQKYLASGGRMLYFADAGLEDGLDALLAEYGVQVDDGIAADSQFNSGNPYVILSLFYGEHEIGKPLRARGLNVEIPTPRSLSALRGNLAPGVKVEPVVLTSQYGWVETKPEENAMPSDGEKTGQLTLVVAATRDSLQAENKRFDQARLVVMGDSELLLDPNWGHEPNRNLVMNALGWASNQVQKITIRPPDREVSTLELDEAAMDGIRFVSTDLLPLSLLGMGLAIWLSRRNK</sequence>
<reference evidence="3 4" key="1">
    <citation type="submission" date="2020-04" db="EMBL/GenBank/DDBJ databases">
        <title>Draft genome of Pyxidicoccus fallax type strain.</title>
        <authorList>
            <person name="Whitworth D.E."/>
        </authorList>
    </citation>
    <scope>NUCLEOTIDE SEQUENCE [LARGE SCALE GENOMIC DNA]</scope>
    <source>
        <strain evidence="3 4">DSM 14698</strain>
    </source>
</reference>
<evidence type="ECO:0000313" key="3">
    <source>
        <dbReference type="EMBL" id="NMO16402.1"/>
    </source>
</evidence>
<evidence type="ECO:0000313" key="4">
    <source>
        <dbReference type="Proteomes" id="UP000518300"/>
    </source>
</evidence>
<feature type="transmembrane region" description="Helical" evidence="1">
    <location>
        <begin position="66"/>
        <end position="90"/>
    </location>
</feature>
<gene>
    <name evidence="3" type="ORF">HG543_16290</name>
</gene>